<keyword evidence="7 9" id="KW-0067">ATP-binding</keyword>
<evidence type="ECO:0000256" key="6">
    <source>
        <dbReference type="ARBA" id="ARBA00022741"/>
    </source>
</evidence>
<dbReference type="AlphaFoldDB" id="A0A839SS08"/>
<dbReference type="PANTHER" id="PTHR32182:SF0">
    <property type="entry name" value="DNA REPLICATION AND REPAIR PROTEIN RECF"/>
    <property type="match status" value="1"/>
</dbReference>
<dbReference type="GO" id="GO:0003697">
    <property type="term" value="F:single-stranded DNA binding"/>
    <property type="evidence" value="ECO:0007669"/>
    <property type="project" value="UniProtKB-UniRule"/>
</dbReference>
<keyword evidence="9 10" id="KW-0742">SOS response</keyword>
<comment type="function">
    <text evidence="9 10">The RecF protein is involved in DNA metabolism; it is required for DNA replication and normal SOS inducibility. RecF binds preferentially to single-stranded, linear DNA. It also seems to bind ATP.</text>
</comment>
<name>A0A839SS08_9PROT</name>
<evidence type="ECO:0000256" key="9">
    <source>
        <dbReference type="HAMAP-Rule" id="MF_00365"/>
    </source>
</evidence>
<dbReference type="EMBL" id="JACHXA010000003">
    <property type="protein sequence ID" value="MBB3065262.1"/>
    <property type="molecule type" value="Genomic_DNA"/>
</dbReference>
<dbReference type="HAMAP" id="MF_00365">
    <property type="entry name" value="RecF"/>
    <property type="match status" value="1"/>
</dbReference>
<keyword evidence="4 9" id="KW-0963">Cytoplasm</keyword>
<sequence length="414" mass="44334">MAALQHLKANQMPTASLDGPDEVAKEGVRQPTVWVARLQVNAFRSYRQAGMETNGRPVILTGPNGAGKTNLLEALSFLTPGRGLRGARLSEVDRRVGGDGAEGGETSQPWAVAAEVVVAGERRSLGTGRDPASPRDKRAVKLDGAFASSQQALGEVLSVVWLTPQMDRLFQEGPSERRRFLDRLVFGSDPAHAGRIAKYEQALRERSRLLRWEKGTPDPAWLTVLEETLAEQGVAIAAARCALAERLASACALAGGAFPRASLAVAGDVEAWLTDMPALAVEDRLQEHLRASRSGDAEQGGAAVGPHRSDLRVGHLQRAMPAELCSTGEQKALLIAIVLANSRLIASERGAAPLLLLDEVAAHLDEERRRALYDELLALEGQSWLTGTDPSLFDGIGGNAEFFSVREGRIAPDS</sequence>
<keyword evidence="9 10" id="KW-0227">DNA damage</keyword>
<keyword evidence="8 9" id="KW-0238">DNA-binding</keyword>
<dbReference type="PROSITE" id="PS00617">
    <property type="entry name" value="RECF_1"/>
    <property type="match status" value="1"/>
</dbReference>
<dbReference type="GO" id="GO:0009432">
    <property type="term" value="P:SOS response"/>
    <property type="evidence" value="ECO:0007669"/>
    <property type="project" value="UniProtKB-UniRule"/>
</dbReference>
<evidence type="ECO:0000256" key="4">
    <source>
        <dbReference type="ARBA" id="ARBA00022490"/>
    </source>
</evidence>
<dbReference type="GO" id="GO:0005524">
    <property type="term" value="F:ATP binding"/>
    <property type="evidence" value="ECO:0007669"/>
    <property type="project" value="UniProtKB-UniRule"/>
</dbReference>
<feature type="region of interest" description="Disordered" evidence="11">
    <location>
        <begin position="1"/>
        <end position="22"/>
    </location>
</feature>
<evidence type="ECO:0000256" key="2">
    <source>
        <dbReference type="ARBA" id="ARBA00008016"/>
    </source>
</evidence>
<dbReference type="Pfam" id="PF02463">
    <property type="entry name" value="SMC_N"/>
    <property type="match status" value="1"/>
</dbReference>
<organism evidence="13 14">
    <name type="scientific">Limibacillus halophilus</name>
    <dbReference type="NCBI Taxonomy" id="1579333"/>
    <lineage>
        <taxon>Bacteria</taxon>
        <taxon>Pseudomonadati</taxon>
        <taxon>Pseudomonadota</taxon>
        <taxon>Alphaproteobacteria</taxon>
        <taxon>Rhodospirillales</taxon>
        <taxon>Rhodovibrionaceae</taxon>
        <taxon>Limibacillus</taxon>
    </lineage>
</organism>
<dbReference type="NCBIfam" id="TIGR00611">
    <property type="entry name" value="recf"/>
    <property type="match status" value="1"/>
</dbReference>
<evidence type="ECO:0000256" key="1">
    <source>
        <dbReference type="ARBA" id="ARBA00004496"/>
    </source>
</evidence>
<dbReference type="RefSeq" id="WP_246377575.1">
    <property type="nucleotide sequence ID" value="NZ_JACHXA010000003.1"/>
</dbReference>
<evidence type="ECO:0000256" key="3">
    <source>
        <dbReference type="ARBA" id="ARBA00020170"/>
    </source>
</evidence>
<comment type="similarity">
    <text evidence="2 9 10">Belongs to the RecF family.</text>
</comment>
<comment type="caution">
    <text evidence="13">The sequence shown here is derived from an EMBL/GenBank/DDBJ whole genome shotgun (WGS) entry which is preliminary data.</text>
</comment>
<evidence type="ECO:0000259" key="12">
    <source>
        <dbReference type="Pfam" id="PF02463"/>
    </source>
</evidence>
<evidence type="ECO:0000256" key="5">
    <source>
        <dbReference type="ARBA" id="ARBA00022705"/>
    </source>
</evidence>
<protein>
    <recommendedName>
        <fullName evidence="3 9">DNA replication and repair protein RecF</fullName>
    </recommendedName>
</protein>
<dbReference type="Proteomes" id="UP000581135">
    <property type="component" value="Unassembled WGS sequence"/>
</dbReference>
<dbReference type="PROSITE" id="PS00618">
    <property type="entry name" value="RECF_2"/>
    <property type="match status" value="1"/>
</dbReference>
<evidence type="ECO:0000313" key="13">
    <source>
        <dbReference type="EMBL" id="MBB3065262.1"/>
    </source>
</evidence>
<keyword evidence="5 9" id="KW-0235">DNA replication</keyword>
<reference evidence="13 14" key="1">
    <citation type="submission" date="2020-08" db="EMBL/GenBank/DDBJ databases">
        <title>Genomic Encyclopedia of Type Strains, Phase III (KMG-III): the genomes of soil and plant-associated and newly described type strains.</title>
        <authorList>
            <person name="Whitman W."/>
        </authorList>
    </citation>
    <scope>NUCLEOTIDE SEQUENCE [LARGE SCALE GENOMIC DNA]</scope>
    <source>
        <strain evidence="13 14">CECT 8803</strain>
    </source>
</reference>
<gene>
    <name evidence="9" type="primary">recF</name>
    <name evidence="13" type="ORF">FHR98_001541</name>
</gene>
<proteinExistence type="inferred from homology"/>
<keyword evidence="6 9" id="KW-0547">Nucleotide-binding</keyword>
<evidence type="ECO:0000256" key="11">
    <source>
        <dbReference type="SAM" id="MobiDB-lite"/>
    </source>
</evidence>
<comment type="subcellular location">
    <subcellularLocation>
        <location evidence="1 9 10">Cytoplasm</location>
    </subcellularLocation>
</comment>
<dbReference type="InterPro" id="IPR003395">
    <property type="entry name" value="RecF/RecN/SMC_N"/>
</dbReference>
<dbReference type="GO" id="GO:0000731">
    <property type="term" value="P:DNA synthesis involved in DNA repair"/>
    <property type="evidence" value="ECO:0007669"/>
    <property type="project" value="TreeGrafter"/>
</dbReference>
<dbReference type="InterPro" id="IPR018078">
    <property type="entry name" value="DNA-binding_RecF_CS"/>
</dbReference>
<dbReference type="InterPro" id="IPR027417">
    <property type="entry name" value="P-loop_NTPase"/>
</dbReference>
<evidence type="ECO:0000256" key="10">
    <source>
        <dbReference type="RuleBase" id="RU000578"/>
    </source>
</evidence>
<dbReference type="GO" id="GO:0006302">
    <property type="term" value="P:double-strand break repair"/>
    <property type="evidence" value="ECO:0007669"/>
    <property type="project" value="TreeGrafter"/>
</dbReference>
<keyword evidence="9 10" id="KW-0234">DNA repair</keyword>
<accession>A0A839SS08</accession>
<dbReference type="Gene3D" id="3.40.50.300">
    <property type="entry name" value="P-loop containing nucleotide triphosphate hydrolases"/>
    <property type="match status" value="1"/>
</dbReference>
<feature type="binding site" evidence="9">
    <location>
        <begin position="62"/>
        <end position="69"/>
    </location>
    <ligand>
        <name>ATP</name>
        <dbReference type="ChEBI" id="CHEBI:30616"/>
    </ligand>
</feature>
<evidence type="ECO:0000313" key="14">
    <source>
        <dbReference type="Proteomes" id="UP000581135"/>
    </source>
</evidence>
<dbReference type="GO" id="GO:0005737">
    <property type="term" value="C:cytoplasm"/>
    <property type="evidence" value="ECO:0007669"/>
    <property type="project" value="UniProtKB-SubCell"/>
</dbReference>
<keyword evidence="14" id="KW-1185">Reference proteome</keyword>
<evidence type="ECO:0000256" key="8">
    <source>
        <dbReference type="ARBA" id="ARBA00023125"/>
    </source>
</evidence>
<feature type="domain" description="RecF/RecN/SMC N-terminal" evidence="12">
    <location>
        <begin position="35"/>
        <end position="375"/>
    </location>
</feature>
<dbReference type="GO" id="GO:0006260">
    <property type="term" value="P:DNA replication"/>
    <property type="evidence" value="ECO:0007669"/>
    <property type="project" value="UniProtKB-UniRule"/>
</dbReference>
<dbReference type="InterPro" id="IPR042174">
    <property type="entry name" value="RecF_2"/>
</dbReference>
<dbReference type="SUPFAM" id="SSF52540">
    <property type="entry name" value="P-loop containing nucleoside triphosphate hydrolases"/>
    <property type="match status" value="1"/>
</dbReference>
<dbReference type="PANTHER" id="PTHR32182">
    <property type="entry name" value="DNA REPLICATION AND REPAIR PROTEIN RECF"/>
    <property type="match status" value="1"/>
</dbReference>
<evidence type="ECO:0000256" key="7">
    <source>
        <dbReference type="ARBA" id="ARBA00022840"/>
    </source>
</evidence>
<dbReference type="InterPro" id="IPR001238">
    <property type="entry name" value="DNA-binding_RecF"/>
</dbReference>
<dbReference type="Gene3D" id="1.20.1050.90">
    <property type="entry name" value="RecF/RecN/SMC, N-terminal domain"/>
    <property type="match status" value="1"/>
</dbReference>